<evidence type="ECO:0000313" key="2">
    <source>
        <dbReference type="EMBL" id="RHW38494.1"/>
    </source>
</evidence>
<dbReference type="NCBIfam" id="NF041002">
    <property type="entry name" value="pilin_ComGF"/>
    <property type="match status" value="1"/>
</dbReference>
<feature type="transmembrane region" description="Helical" evidence="1">
    <location>
        <begin position="21"/>
        <end position="41"/>
    </location>
</feature>
<evidence type="ECO:0008006" key="4">
    <source>
        <dbReference type="Google" id="ProtNLM"/>
    </source>
</evidence>
<comment type="caution">
    <text evidence="2">The sequence shown here is derived from an EMBL/GenBank/DDBJ whole genome shotgun (WGS) entry which is preliminary data.</text>
</comment>
<reference evidence="2 3" key="1">
    <citation type="submission" date="2018-08" db="EMBL/GenBank/DDBJ databases">
        <title>Lysinibacillus sp. YLB-03 draft genome sequence.</title>
        <authorList>
            <person name="Yu L."/>
        </authorList>
    </citation>
    <scope>NUCLEOTIDE SEQUENCE [LARGE SCALE GENOMIC DNA]</scope>
    <source>
        <strain evidence="2 3">YLB-03</strain>
    </source>
</reference>
<organism evidence="2 3">
    <name type="scientific">Ureibacillus yapensis</name>
    <dbReference type="NCBI Taxonomy" id="2304605"/>
    <lineage>
        <taxon>Bacteria</taxon>
        <taxon>Bacillati</taxon>
        <taxon>Bacillota</taxon>
        <taxon>Bacilli</taxon>
        <taxon>Bacillales</taxon>
        <taxon>Caryophanaceae</taxon>
        <taxon>Ureibacillus</taxon>
    </lineage>
</organism>
<dbReference type="OrthoDB" id="2361316at2"/>
<gene>
    <name evidence="2" type="ORF">D1B33_06340</name>
</gene>
<dbReference type="Proteomes" id="UP000265692">
    <property type="component" value="Unassembled WGS sequence"/>
</dbReference>
<dbReference type="EMBL" id="QWEI01000002">
    <property type="protein sequence ID" value="RHW38494.1"/>
    <property type="molecule type" value="Genomic_DNA"/>
</dbReference>
<sequence>MHYSKRNKHLNGKGYTLLEALFNFVVFIMLSQIVLLVLAWIQQMNATFLTNEGAAWELFIQDMQQYFVEVENVSLSSDSTSIDIYYPIQTIYTINQSGDVLRLKKNDGNVPLLIGIKSVFFKWDNQFISIEATFQNGIKKERKFFVQKSQE</sequence>
<name>A0A396SAZ1_9BACL</name>
<keyword evidence="3" id="KW-1185">Reference proteome</keyword>
<dbReference type="RefSeq" id="WP_118875528.1">
    <property type="nucleotide sequence ID" value="NZ_QWEI01000002.1"/>
</dbReference>
<dbReference type="InterPro" id="IPR016977">
    <property type="entry name" value="ComGF"/>
</dbReference>
<protein>
    <recommendedName>
        <fullName evidence="4">Competence protein ComGF</fullName>
    </recommendedName>
</protein>
<keyword evidence="1" id="KW-0812">Transmembrane</keyword>
<evidence type="ECO:0000256" key="1">
    <source>
        <dbReference type="SAM" id="Phobius"/>
    </source>
</evidence>
<keyword evidence="1" id="KW-0472">Membrane</keyword>
<accession>A0A396SAZ1</accession>
<dbReference type="Pfam" id="PF15980">
    <property type="entry name" value="ComGF"/>
    <property type="match status" value="1"/>
</dbReference>
<dbReference type="AlphaFoldDB" id="A0A396SAZ1"/>
<keyword evidence="1" id="KW-1133">Transmembrane helix</keyword>
<proteinExistence type="predicted"/>
<evidence type="ECO:0000313" key="3">
    <source>
        <dbReference type="Proteomes" id="UP000265692"/>
    </source>
</evidence>